<dbReference type="Gene3D" id="3.40.50.300">
    <property type="entry name" value="P-loop containing nucleotide triphosphate hydrolases"/>
    <property type="match status" value="1"/>
</dbReference>
<dbReference type="GO" id="GO:0016887">
    <property type="term" value="F:ATP hydrolysis activity"/>
    <property type="evidence" value="ECO:0007669"/>
    <property type="project" value="InterPro"/>
</dbReference>
<proteinExistence type="predicted"/>
<dbReference type="InterPro" id="IPR017871">
    <property type="entry name" value="ABC_transporter-like_CS"/>
</dbReference>
<keyword evidence="1" id="KW-0813">Transport</keyword>
<sequence length="264" mass="29987">MNINNNKTLIEISNLKKSFLMKDSEVNVLKGINIKVKQGEFAIIFGPSGCGKSTLLHCILGLEPPTTGQVLVEGKDFYKLNEDERALYRRFHVGMVFQQPLWISALNIIENVCFPLHLLDLDEKEIMEKAKKNLELVGMDKWSEYMPNELSGGQQQKVTLARALSIDPLMIIADEPTGNLDTVSGRELLKTFLKLVDLGKTIVMVTHDLEYLKYATKIYHMLDGEVVEEIEVSKKTRSKIFSGKKEIDGESNVRDRDFLKKLKL</sequence>
<dbReference type="InterPro" id="IPR003593">
    <property type="entry name" value="AAA+_ATPase"/>
</dbReference>
<accession>A0A2H0C1R5</accession>
<name>A0A2H0C1R5_9BACT</name>
<dbReference type="SMART" id="SM00382">
    <property type="entry name" value="AAA"/>
    <property type="match status" value="1"/>
</dbReference>
<dbReference type="InterPro" id="IPR015854">
    <property type="entry name" value="ABC_transpr_LolD-like"/>
</dbReference>
<dbReference type="CDD" id="cd03255">
    <property type="entry name" value="ABC_MJ0796_LolCDE_FtsE"/>
    <property type="match status" value="1"/>
</dbReference>
<dbReference type="EMBL" id="PCTC01000009">
    <property type="protein sequence ID" value="PIP63832.1"/>
    <property type="molecule type" value="Genomic_DNA"/>
</dbReference>
<gene>
    <name evidence="5" type="ORF">COW97_00390</name>
</gene>
<dbReference type="PROSITE" id="PS50893">
    <property type="entry name" value="ABC_TRANSPORTER_2"/>
    <property type="match status" value="1"/>
</dbReference>
<keyword evidence="3" id="KW-0067">ATP-binding</keyword>
<dbReference type="PANTHER" id="PTHR24220:SF614">
    <property type="entry name" value="ABC TRANSPORTER ATP-BINDING PROTEIN SSO1893-RELATED"/>
    <property type="match status" value="1"/>
</dbReference>
<dbReference type="InterPro" id="IPR003439">
    <property type="entry name" value="ABC_transporter-like_ATP-bd"/>
</dbReference>
<dbReference type="GO" id="GO:0005886">
    <property type="term" value="C:plasma membrane"/>
    <property type="evidence" value="ECO:0007669"/>
    <property type="project" value="TreeGrafter"/>
</dbReference>
<dbReference type="GO" id="GO:0022857">
    <property type="term" value="F:transmembrane transporter activity"/>
    <property type="evidence" value="ECO:0007669"/>
    <property type="project" value="TreeGrafter"/>
</dbReference>
<dbReference type="GO" id="GO:0005524">
    <property type="term" value="F:ATP binding"/>
    <property type="evidence" value="ECO:0007669"/>
    <property type="project" value="UniProtKB-KW"/>
</dbReference>
<evidence type="ECO:0000256" key="3">
    <source>
        <dbReference type="ARBA" id="ARBA00022840"/>
    </source>
</evidence>
<evidence type="ECO:0000259" key="4">
    <source>
        <dbReference type="PROSITE" id="PS50893"/>
    </source>
</evidence>
<dbReference type="Pfam" id="PF00005">
    <property type="entry name" value="ABC_tran"/>
    <property type="match status" value="1"/>
</dbReference>
<protein>
    <submittedName>
        <fullName evidence="5">ABC transporter</fullName>
    </submittedName>
</protein>
<evidence type="ECO:0000313" key="5">
    <source>
        <dbReference type="EMBL" id="PIP63832.1"/>
    </source>
</evidence>
<comment type="caution">
    <text evidence="5">The sequence shown here is derived from an EMBL/GenBank/DDBJ whole genome shotgun (WGS) entry which is preliminary data.</text>
</comment>
<dbReference type="PANTHER" id="PTHR24220">
    <property type="entry name" value="IMPORT ATP-BINDING PROTEIN"/>
    <property type="match status" value="1"/>
</dbReference>
<evidence type="ECO:0000256" key="2">
    <source>
        <dbReference type="ARBA" id="ARBA00022741"/>
    </source>
</evidence>
<evidence type="ECO:0000313" key="6">
    <source>
        <dbReference type="Proteomes" id="UP000229699"/>
    </source>
</evidence>
<dbReference type="InterPro" id="IPR017911">
    <property type="entry name" value="MacB-like_ATP-bd"/>
</dbReference>
<dbReference type="AlphaFoldDB" id="A0A2H0C1R5"/>
<dbReference type="Proteomes" id="UP000229699">
    <property type="component" value="Unassembled WGS sequence"/>
</dbReference>
<keyword evidence="2" id="KW-0547">Nucleotide-binding</keyword>
<feature type="domain" description="ABC transporter" evidence="4">
    <location>
        <begin position="10"/>
        <end position="248"/>
    </location>
</feature>
<dbReference type="SUPFAM" id="SSF52540">
    <property type="entry name" value="P-loop containing nucleoside triphosphate hydrolases"/>
    <property type="match status" value="1"/>
</dbReference>
<reference evidence="5 6" key="1">
    <citation type="submission" date="2017-09" db="EMBL/GenBank/DDBJ databases">
        <title>Depth-based differentiation of microbial function through sediment-hosted aquifers and enrichment of novel symbionts in the deep terrestrial subsurface.</title>
        <authorList>
            <person name="Probst A.J."/>
            <person name="Ladd B."/>
            <person name="Jarett J.K."/>
            <person name="Geller-Mcgrath D.E."/>
            <person name="Sieber C.M."/>
            <person name="Emerson J.B."/>
            <person name="Anantharaman K."/>
            <person name="Thomas B.C."/>
            <person name="Malmstrom R."/>
            <person name="Stieglmeier M."/>
            <person name="Klingl A."/>
            <person name="Woyke T."/>
            <person name="Ryan C.M."/>
            <person name="Banfield J.F."/>
        </authorList>
    </citation>
    <scope>NUCLEOTIDE SEQUENCE [LARGE SCALE GENOMIC DNA]</scope>
    <source>
        <strain evidence="5">CG22_combo_CG10-13_8_21_14_all_34_12</strain>
    </source>
</reference>
<evidence type="ECO:0000256" key="1">
    <source>
        <dbReference type="ARBA" id="ARBA00022448"/>
    </source>
</evidence>
<organism evidence="5 6">
    <name type="scientific">Candidatus Roizmanbacteria bacterium CG22_combo_CG10-13_8_21_14_all_34_12</name>
    <dbReference type="NCBI Taxonomy" id="1974860"/>
    <lineage>
        <taxon>Bacteria</taxon>
        <taxon>Candidatus Roizmaniibacteriota</taxon>
    </lineage>
</organism>
<dbReference type="InterPro" id="IPR027417">
    <property type="entry name" value="P-loop_NTPase"/>
</dbReference>
<dbReference type="PROSITE" id="PS00211">
    <property type="entry name" value="ABC_TRANSPORTER_1"/>
    <property type="match status" value="1"/>
</dbReference>